<keyword evidence="1" id="KW-0472">Membrane</keyword>
<evidence type="ECO:0000256" key="1">
    <source>
        <dbReference type="SAM" id="Phobius"/>
    </source>
</evidence>
<evidence type="ECO:0000313" key="2">
    <source>
        <dbReference type="EMBL" id="VAX01401.1"/>
    </source>
</evidence>
<proteinExistence type="predicted"/>
<sequence>MNCLDVRRLLLAEPKSHDQAMRQHIACCTECSHFAEALGSFEADLSHASKIEVPEGLVSRILLRQRLATEQNRRKRIGMATAAVFLLGFIGVFSGLLSNGLGYFGSGSLEQVVLQHVNDELHHLEDHKNLSIQQLNSVLEEHGNKIQALPGRIINYAGACPIGKNQGAHVIVDSASGPVTILFMPGEFVGQRSHVNDERFHGVIIPIEQGSMAIVGEDPQQIEQLERELTVQIINLS</sequence>
<accession>A0A3B1AI82</accession>
<protein>
    <recommendedName>
        <fullName evidence="3">DUF3379 domain-containing protein</fullName>
    </recommendedName>
</protein>
<feature type="transmembrane region" description="Helical" evidence="1">
    <location>
        <begin position="77"/>
        <end position="97"/>
    </location>
</feature>
<dbReference type="InterPro" id="IPR021806">
    <property type="entry name" value="DUF3379"/>
</dbReference>
<dbReference type="EMBL" id="UOFR01000084">
    <property type="protein sequence ID" value="VAX01401.1"/>
    <property type="molecule type" value="Genomic_DNA"/>
</dbReference>
<keyword evidence="1" id="KW-0812">Transmembrane</keyword>
<reference evidence="2" key="1">
    <citation type="submission" date="2018-06" db="EMBL/GenBank/DDBJ databases">
        <authorList>
            <person name="Zhirakovskaya E."/>
        </authorList>
    </citation>
    <scope>NUCLEOTIDE SEQUENCE</scope>
</reference>
<dbReference type="AlphaFoldDB" id="A0A3B1AI82"/>
<evidence type="ECO:0008006" key="3">
    <source>
        <dbReference type="Google" id="ProtNLM"/>
    </source>
</evidence>
<organism evidence="2">
    <name type="scientific">hydrothermal vent metagenome</name>
    <dbReference type="NCBI Taxonomy" id="652676"/>
    <lineage>
        <taxon>unclassified sequences</taxon>
        <taxon>metagenomes</taxon>
        <taxon>ecological metagenomes</taxon>
    </lineage>
</organism>
<name>A0A3B1AI82_9ZZZZ</name>
<gene>
    <name evidence="2" type="ORF">MNBD_GAMMA21-2633</name>
</gene>
<dbReference type="Pfam" id="PF11859">
    <property type="entry name" value="DUF3379"/>
    <property type="match status" value="1"/>
</dbReference>
<keyword evidence="1" id="KW-1133">Transmembrane helix</keyword>